<proteinExistence type="predicted"/>
<dbReference type="InterPro" id="IPR023210">
    <property type="entry name" value="NADP_OxRdtase_dom"/>
</dbReference>
<dbReference type="GO" id="GO:0047834">
    <property type="term" value="F:D-threo-aldose 1-dehydrogenase activity"/>
    <property type="evidence" value="ECO:0007669"/>
    <property type="project" value="UniProtKB-EC"/>
</dbReference>
<dbReference type="OrthoDB" id="9768851at2"/>
<reference evidence="1 2" key="1">
    <citation type="submission" date="2015-05" db="EMBL/GenBank/DDBJ databases">
        <authorList>
            <person name="Wang D.B."/>
            <person name="Wang M."/>
        </authorList>
    </citation>
    <scope>NUCLEOTIDE SEQUENCE [LARGE SCALE GENOMIC DNA]</scope>
    <source>
        <strain evidence="1 2">IMCC 12053</strain>
    </source>
</reference>
<dbReference type="PANTHER" id="PTHR42686:SF1">
    <property type="entry name" value="GH17980P-RELATED"/>
    <property type="match status" value="1"/>
</dbReference>
<dbReference type="AlphaFoldDB" id="A0A0P0A7D1"/>
<dbReference type="PANTHER" id="PTHR42686">
    <property type="entry name" value="GH17980P-RELATED"/>
    <property type="match status" value="1"/>
</dbReference>
<evidence type="ECO:0000313" key="1">
    <source>
        <dbReference type="EMBL" id="ALI54235.1"/>
    </source>
</evidence>
<dbReference type="InterPro" id="IPR020471">
    <property type="entry name" value="AKR"/>
</dbReference>
<keyword evidence="1" id="KW-0560">Oxidoreductase</keyword>
<dbReference type="GO" id="GO:0005829">
    <property type="term" value="C:cytosol"/>
    <property type="evidence" value="ECO:0007669"/>
    <property type="project" value="TreeGrafter"/>
</dbReference>
<evidence type="ECO:0000313" key="2">
    <source>
        <dbReference type="Proteomes" id="UP000064920"/>
    </source>
</evidence>
<dbReference type="PATRIC" id="fig|1397108.4.peg.298"/>
<dbReference type="CDD" id="cd19090">
    <property type="entry name" value="AKR_AKR15A-like"/>
    <property type="match status" value="1"/>
</dbReference>
<dbReference type="Gene3D" id="3.20.20.100">
    <property type="entry name" value="NADP-dependent oxidoreductase domain"/>
    <property type="match status" value="1"/>
</dbReference>
<dbReference type="RefSeq" id="WP_062215005.1">
    <property type="nucleotide sequence ID" value="NZ_CP012023.1"/>
</dbReference>
<accession>A0A0P0A7D1</accession>
<organism evidence="1 2">
    <name type="scientific">Celeribacter marinus</name>
    <dbReference type="NCBI Taxonomy" id="1397108"/>
    <lineage>
        <taxon>Bacteria</taxon>
        <taxon>Pseudomonadati</taxon>
        <taxon>Pseudomonadota</taxon>
        <taxon>Alphaproteobacteria</taxon>
        <taxon>Rhodobacterales</taxon>
        <taxon>Roseobacteraceae</taxon>
        <taxon>Celeribacter</taxon>
    </lineage>
</organism>
<dbReference type="EMBL" id="CP012023">
    <property type="protein sequence ID" value="ALI54235.1"/>
    <property type="molecule type" value="Genomic_DNA"/>
</dbReference>
<sequence>MTNRMIGTTGVALTPLGFGTSGLGDMPDTYGYSVDADRAAATLRAIFDGPARLIDTSNNYGAGRSEARVGAVIKSDGLPAGMTLSTKLDRDPDTGRFDAARAWASLEESCARLGVSQIPLLFLHDPEHARDLDEVEGALDALFEMKEAGRAKAVGLAMGRLDIMEPMLKSRPFDALISHNRFTLLNRSASAMFDYAADAGIAVINAAPFAGGVLAKGADEMPRVTYQEATEETLAPVRRIEALCARHGVATGAVALQFSMRDPRVSTTLFGVSKPERVAQAIGWAQMEIPTALWDELAEFPFESADPEANREYKAG</sequence>
<name>A0A0P0A7D1_9RHOB</name>
<dbReference type="KEGG" id="cmar:IMCC12053_285"/>
<protein>
    <submittedName>
        <fullName evidence="1">L-fuco-beta-pyranose dehydrogenase</fullName>
        <ecNumber evidence="1">1.1.1.122</ecNumber>
    </submittedName>
</protein>
<gene>
    <name evidence="1" type="ORF">IMCC12053_285</name>
</gene>
<dbReference type="SUPFAM" id="SSF51430">
    <property type="entry name" value="NAD(P)-linked oxidoreductase"/>
    <property type="match status" value="1"/>
</dbReference>
<dbReference type="InterPro" id="IPR036812">
    <property type="entry name" value="NAD(P)_OxRdtase_dom_sf"/>
</dbReference>
<dbReference type="EC" id="1.1.1.122" evidence="1"/>
<dbReference type="Pfam" id="PF00248">
    <property type="entry name" value="Aldo_ket_red"/>
    <property type="match status" value="1"/>
</dbReference>
<dbReference type="Proteomes" id="UP000064920">
    <property type="component" value="Chromosome"/>
</dbReference>
<keyword evidence="2" id="KW-1185">Reference proteome</keyword>
<dbReference type="STRING" id="1397108.IMCC12053_285"/>